<evidence type="ECO:0000256" key="6">
    <source>
        <dbReference type="SAM" id="Phobius"/>
    </source>
</evidence>
<dbReference type="OrthoDB" id="2985014at2759"/>
<dbReference type="GO" id="GO:0005886">
    <property type="term" value="C:plasma membrane"/>
    <property type="evidence" value="ECO:0007669"/>
    <property type="project" value="TreeGrafter"/>
</dbReference>
<keyword evidence="5 6" id="KW-0472">Membrane</keyword>
<dbReference type="Pfam" id="PF07690">
    <property type="entry name" value="MFS_1"/>
    <property type="match status" value="1"/>
</dbReference>
<sequence length="479" mass="53425">MSAVQPDKIDITPSLHDGSTLEAEVPPLPAKLRRKIDIRVVTSLAFLYFFAFLDRINLGNAMIFGLREDLKLKGVEENLLVFIFFIPYVLFEAPCNLLMKRLRPSITLSACCLGFGIITLCQAFTTNFAGLMVCRVVLGAFEAGILPGIWYLLATWYRREESGKRFAAIYVGIGLSGAFGGLFAGAIGKMKGVRGLSGWKWIFILEGILTIIAAFISYFAVPDFPEDVNWLTEEEKTVVINRLKSDIGESGRHDPVTLKSILGQFKDYKFVCGGIMYFGIMLQGHAFSFFGPTIIRAQGYTADETQYRTVPLWIVGCVLTLALSYLSDKYKHRYAFAVFSYAIFVVSALMLRFVRGNQDALYAAMFLLFMGSMTAAPLVVGWWSTNLVGHKEKVIGTAYILMMGNVAGVPASFMFQKEDAPHYEKGFTIGLVMSLVAFLATTVYFVGCLRENKRAMRVYECHQGEGGRSSNEKPFQYQL</sequence>
<feature type="transmembrane region" description="Helical" evidence="6">
    <location>
        <begin position="166"/>
        <end position="187"/>
    </location>
</feature>
<feature type="transmembrane region" description="Helical" evidence="6">
    <location>
        <begin position="334"/>
        <end position="354"/>
    </location>
</feature>
<feature type="transmembrane region" description="Helical" evidence="6">
    <location>
        <begin position="199"/>
        <end position="221"/>
    </location>
</feature>
<reference evidence="8 9" key="1">
    <citation type="journal article" date="2018" name="Nat. Ecol. Evol.">
        <title>Pezizomycetes genomes reveal the molecular basis of ectomycorrhizal truffle lifestyle.</title>
        <authorList>
            <person name="Murat C."/>
            <person name="Payen T."/>
            <person name="Noel B."/>
            <person name="Kuo A."/>
            <person name="Morin E."/>
            <person name="Chen J."/>
            <person name="Kohler A."/>
            <person name="Krizsan K."/>
            <person name="Balestrini R."/>
            <person name="Da Silva C."/>
            <person name="Montanini B."/>
            <person name="Hainaut M."/>
            <person name="Levati E."/>
            <person name="Barry K.W."/>
            <person name="Belfiori B."/>
            <person name="Cichocki N."/>
            <person name="Clum A."/>
            <person name="Dockter R.B."/>
            <person name="Fauchery L."/>
            <person name="Guy J."/>
            <person name="Iotti M."/>
            <person name="Le Tacon F."/>
            <person name="Lindquist E.A."/>
            <person name="Lipzen A."/>
            <person name="Malagnac F."/>
            <person name="Mello A."/>
            <person name="Molinier V."/>
            <person name="Miyauchi S."/>
            <person name="Poulain J."/>
            <person name="Riccioni C."/>
            <person name="Rubini A."/>
            <person name="Sitrit Y."/>
            <person name="Splivallo R."/>
            <person name="Traeger S."/>
            <person name="Wang M."/>
            <person name="Zifcakova L."/>
            <person name="Wipf D."/>
            <person name="Zambonelli A."/>
            <person name="Paolocci F."/>
            <person name="Nowrousian M."/>
            <person name="Ottonello S."/>
            <person name="Baldrian P."/>
            <person name="Spatafora J.W."/>
            <person name="Henrissat B."/>
            <person name="Nagy L.G."/>
            <person name="Aury J.M."/>
            <person name="Wincker P."/>
            <person name="Grigoriev I.V."/>
            <person name="Bonfante P."/>
            <person name="Martin F.M."/>
        </authorList>
    </citation>
    <scope>NUCLEOTIDE SEQUENCE [LARGE SCALE GENOMIC DNA]</scope>
    <source>
        <strain evidence="8 9">RN42</strain>
    </source>
</reference>
<evidence type="ECO:0000313" key="9">
    <source>
        <dbReference type="Proteomes" id="UP000275078"/>
    </source>
</evidence>
<dbReference type="SUPFAM" id="SSF103473">
    <property type="entry name" value="MFS general substrate transporter"/>
    <property type="match status" value="1"/>
</dbReference>
<name>A0A3N4J302_ASCIM</name>
<dbReference type="PANTHER" id="PTHR43791:SF46">
    <property type="entry name" value="MAJOR FACILITATOR SUPERFAMILY (MFS) PROFILE DOMAIN-CONTAINING PROTEIN-RELATED"/>
    <property type="match status" value="1"/>
</dbReference>
<dbReference type="InterPro" id="IPR036259">
    <property type="entry name" value="MFS_trans_sf"/>
</dbReference>
<feature type="transmembrane region" description="Helical" evidence="6">
    <location>
        <begin position="137"/>
        <end position="154"/>
    </location>
</feature>
<dbReference type="Gene3D" id="1.20.1250.20">
    <property type="entry name" value="MFS general substrate transporter like domains"/>
    <property type="match status" value="2"/>
</dbReference>
<dbReference type="Proteomes" id="UP000275078">
    <property type="component" value="Unassembled WGS sequence"/>
</dbReference>
<evidence type="ECO:0000256" key="4">
    <source>
        <dbReference type="ARBA" id="ARBA00022989"/>
    </source>
</evidence>
<keyword evidence="4 6" id="KW-1133">Transmembrane helix</keyword>
<feature type="domain" description="Major facilitator superfamily (MFS) profile" evidence="7">
    <location>
        <begin position="40"/>
        <end position="454"/>
    </location>
</feature>
<evidence type="ECO:0000256" key="2">
    <source>
        <dbReference type="ARBA" id="ARBA00022448"/>
    </source>
</evidence>
<dbReference type="GO" id="GO:0022857">
    <property type="term" value="F:transmembrane transporter activity"/>
    <property type="evidence" value="ECO:0007669"/>
    <property type="project" value="InterPro"/>
</dbReference>
<evidence type="ECO:0000256" key="3">
    <source>
        <dbReference type="ARBA" id="ARBA00022692"/>
    </source>
</evidence>
<evidence type="ECO:0000259" key="7">
    <source>
        <dbReference type="PROSITE" id="PS50850"/>
    </source>
</evidence>
<dbReference type="PROSITE" id="PS50850">
    <property type="entry name" value="MFS"/>
    <property type="match status" value="1"/>
</dbReference>
<feature type="transmembrane region" description="Helical" evidence="6">
    <location>
        <begin position="106"/>
        <end position="125"/>
    </location>
</feature>
<dbReference type="EMBL" id="ML119645">
    <property type="protein sequence ID" value="RPA88264.1"/>
    <property type="molecule type" value="Genomic_DNA"/>
</dbReference>
<keyword evidence="3 6" id="KW-0812">Transmembrane</keyword>
<feature type="transmembrane region" description="Helical" evidence="6">
    <location>
        <begin position="394"/>
        <end position="415"/>
    </location>
</feature>
<dbReference type="AlphaFoldDB" id="A0A3N4J302"/>
<comment type="subcellular location">
    <subcellularLocation>
        <location evidence="1">Membrane</location>
        <topology evidence="1">Multi-pass membrane protein</topology>
    </subcellularLocation>
</comment>
<evidence type="ECO:0000313" key="8">
    <source>
        <dbReference type="EMBL" id="RPA88264.1"/>
    </source>
</evidence>
<protein>
    <submittedName>
        <fullName evidence="8">MFS general substrate transporter</fullName>
    </submittedName>
</protein>
<dbReference type="FunFam" id="1.20.1250.20:FF:000018">
    <property type="entry name" value="MFS transporter permease"/>
    <property type="match status" value="1"/>
</dbReference>
<gene>
    <name evidence="8" type="ORF">BJ508DRAFT_232879</name>
</gene>
<proteinExistence type="predicted"/>
<feature type="transmembrane region" description="Helical" evidence="6">
    <location>
        <begin position="310"/>
        <end position="327"/>
    </location>
</feature>
<feature type="transmembrane region" description="Helical" evidence="6">
    <location>
        <begin position="78"/>
        <end position="99"/>
    </location>
</feature>
<evidence type="ECO:0000256" key="5">
    <source>
        <dbReference type="ARBA" id="ARBA00023136"/>
    </source>
</evidence>
<dbReference type="STRING" id="1160509.A0A3N4J302"/>
<evidence type="ECO:0000256" key="1">
    <source>
        <dbReference type="ARBA" id="ARBA00004141"/>
    </source>
</evidence>
<feature type="transmembrane region" description="Helical" evidence="6">
    <location>
        <begin position="360"/>
        <end position="382"/>
    </location>
</feature>
<organism evidence="8 9">
    <name type="scientific">Ascobolus immersus RN42</name>
    <dbReference type="NCBI Taxonomy" id="1160509"/>
    <lineage>
        <taxon>Eukaryota</taxon>
        <taxon>Fungi</taxon>
        <taxon>Dikarya</taxon>
        <taxon>Ascomycota</taxon>
        <taxon>Pezizomycotina</taxon>
        <taxon>Pezizomycetes</taxon>
        <taxon>Pezizales</taxon>
        <taxon>Ascobolaceae</taxon>
        <taxon>Ascobolus</taxon>
    </lineage>
</organism>
<dbReference type="InterPro" id="IPR020846">
    <property type="entry name" value="MFS_dom"/>
</dbReference>
<dbReference type="PANTHER" id="PTHR43791">
    <property type="entry name" value="PERMEASE-RELATED"/>
    <property type="match status" value="1"/>
</dbReference>
<feature type="transmembrane region" description="Helical" evidence="6">
    <location>
        <begin position="40"/>
        <end position="58"/>
    </location>
</feature>
<feature type="transmembrane region" description="Helical" evidence="6">
    <location>
        <begin position="427"/>
        <end position="447"/>
    </location>
</feature>
<dbReference type="InterPro" id="IPR011701">
    <property type="entry name" value="MFS"/>
</dbReference>
<keyword evidence="2" id="KW-0813">Transport</keyword>
<keyword evidence="9" id="KW-1185">Reference proteome</keyword>
<accession>A0A3N4J302</accession>
<feature type="transmembrane region" description="Helical" evidence="6">
    <location>
        <begin position="268"/>
        <end position="290"/>
    </location>
</feature>